<protein>
    <submittedName>
        <fullName evidence="2">Putative amblyomma 40-33 family member</fullName>
    </submittedName>
</protein>
<dbReference type="EMBL" id="GACK01004339">
    <property type="protein sequence ID" value="JAA60695.1"/>
    <property type="molecule type" value="mRNA"/>
</dbReference>
<organism evidence="2">
    <name type="scientific">Rhipicephalus pulchellus</name>
    <name type="common">Yellow backed tick</name>
    <name type="synonym">Dermacentor pulchellus</name>
    <dbReference type="NCBI Taxonomy" id="72859"/>
    <lineage>
        <taxon>Eukaryota</taxon>
        <taxon>Metazoa</taxon>
        <taxon>Ecdysozoa</taxon>
        <taxon>Arthropoda</taxon>
        <taxon>Chelicerata</taxon>
        <taxon>Arachnida</taxon>
        <taxon>Acari</taxon>
        <taxon>Parasitiformes</taxon>
        <taxon>Ixodida</taxon>
        <taxon>Ixodoidea</taxon>
        <taxon>Ixodidae</taxon>
        <taxon>Rhipicephalinae</taxon>
        <taxon>Rhipicephalus</taxon>
        <taxon>Rhipicephalus</taxon>
    </lineage>
</organism>
<reference evidence="2" key="2">
    <citation type="journal article" date="2015" name="J. Proteomics">
        <title>Sexual differences in the sialomes of the zebra tick, Rhipicephalus pulchellus.</title>
        <authorList>
            <person name="Tan A.W."/>
            <person name="Francischetti I.M."/>
            <person name="Slovak M."/>
            <person name="Kini R.M."/>
            <person name="Ribeiro J.M."/>
        </authorList>
    </citation>
    <scope>NUCLEOTIDE SEQUENCE</scope>
    <source>
        <tissue evidence="2">Salivary gland</tissue>
    </source>
</reference>
<accession>L7M9I7</accession>
<feature type="chain" id="PRO_5003981948" evidence="1">
    <location>
        <begin position="18"/>
        <end position="187"/>
    </location>
</feature>
<evidence type="ECO:0000313" key="2">
    <source>
        <dbReference type="EMBL" id="JAA60695.1"/>
    </source>
</evidence>
<evidence type="ECO:0000256" key="1">
    <source>
        <dbReference type="SAM" id="SignalP"/>
    </source>
</evidence>
<dbReference type="AlphaFoldDB" id="L7M9I7"/>
<keyword evidence="1" id="KW-0732">Signal</keyword>
<name>L7M9I7_RHIPC</name>
<sequence length="187" mass="21142">MLKFCVLVLATVTYASSSRVSEANAFVDTIFKEHVPQLVRESRQLYPYATIGDFSFKVHKDRFTDRDLMVNMTHGEVRGLDTALKRRGDCREPFFRGGLSVVVCNLTMQGLNITFTSLASRDPRFASWKTIWVNVDMTDSIVQLEAKAPVGQGYGALHAFVIKDMRLDVTYDRDLSLNTGSSEKFKE</sequence>
<proteinExistence type="evidence at transcript level"/>
<reference evidence="2" key="1">
    <citation type="submission" date="2012-11" db="EMBL/GenBank/DDBJ databases">
        <authorList>
            <person name="Lucero-Rivera Y.E."/>
            <person name="Tovar-Ramirez D."/>
        </authorList>
    </citation>
    <scope>NUCLEOTIDE SEQUENCE</scope>
    <source>
        <tissue evidence="2">Salivary gland</tissue>
    </source>
</reference>
<feature type="signal peptide" evidence="1">
    <location>
        <begin position="1"/>
        <end position="17"/>
    </location>
</feature>